<dbReference type="RefSeq" id="WP_305974078.1">
    <property type="nucleotide sequence ID" value="NZ_JAPJDZ010000006.1"/>
</dbReference>
<proteinExistence type="predicted"/>
<keyword evidence="2" id="KW-1185">Reference proteome</keyword>
<dbReference type="Gene3D" id="1.25.10.10">
    <property type="entry name" value="Leucine-rich Repeat Variant"/>
    <property type="match status" value="1"/>
</dbReference>
<dbReference type="InterPro" id="IPR011989">
    <property type="entry name" value="ARM-like"/>
</dbReference>
<gene>
    <name evidence="1" type="ORF">ORJ04_04285</name>
</gene>
<sequence>MDVNLAVLCVSKKPLVAQRIEPVYNASRAEIEQCIAIEQCQGWFLESVFCQRSDVDKALIELLLHHPNCPMKWVAVINYFKPDWAANTVAMAQVQLACLEPDGKREWGGCQLNPDYEAQTLHDLLHYKIFIQSKEYLSRRFSQEQRQQTDKKYPGCFALNQEMLRRTPKFIIEHYLTDKDSAKYIAKFMDWADLQAYLEGFEPGVLAVVAARDDVSELFSRQQVTSKSATVRKALALNATTPKDILITLAKDKNKAVAEAALNTLPEAERQQFLQQSGTNATLAGNLEHQHQMRVLLLPHAPATELLHIASSATPLLTCAATLHACADAAVINAAASRDLPLWAKVGIALHTADAELISTLIKSADKPIAIALSDNPNLSVDQALHLMRQSSDNRVLANLANRFIDEPQMLGVIAGQARVWGPWLKQLMLPGTPGTALRAIYRESKARYLVLSRLIARHPNCPKSLFGHFAYYMADDVALNPGYKVLLDKADKASVPKPFDGWKVDDYLDSGQSYEYLCTWLLRNSSDIALQRKTISATFVNPNLVRPQACTSDTHTVRRFIHPSAQAFSEYEYRMVVELTGVASKKTLIEQERLSDALLQELLQDPDKALFRVAQKLALKRGLVNAAEVKQPEIGNLGNKQARLDLVRSTTCSEILAVLAKDKTVDVRCEAAQRRELDTDSLLVLLSEDNSDIVQKAFSNLCRRSLAEVEQQKLQNQLKAQVLNPALDPYLRQSLCRKVTDTQFTDSLFKQHNGIFDEIVMITTPDSDLLDKCLFNVLRGDRSLNLDNFAENPNLSASQAEAIMAANPQLLSRIFVHINSTEVLLSLLPQAQSLHYEILKDYGSGLTAKQNFSPEQLAQLYSAFEPMFFLQFAYKQLHKLADEAFAALLPLLPELINYHDVLENKQYSPQKIKMLLKLLLGRYKRLDMESFLYAFQLDVEDIQHIIQLKSEDMRLLVAMHQPLTAEQIQQLSEDTSERVSDALLHNKHIAAEQLSLDFLQAKAAVRNKSIVKRAKERLQARVN</sequence>
<name>A0ABT9HVL4_9GAMM</name>
<evidence type="ECO:0000313" key="1">
    <source>
        <dbReference type="EMBL" id="MDP5135167.1"/>
    </source>
</evidence>
<dbReference type="EMBL" id="JAPJDZ010000006">
    <property type="protein sequence ID" value="MDP5135167.1"/>
    <property type="molecule type" value="Genomic_DNA"/>
</dbReference>
<organism evidence="1 2">
    <name type="scientific">Rheinheimera baltica</name>
    <dbReference type="NCBI Taxonomy" id="67576"/>
    <lineage>
        <taxon>Bacteria</taxon>
        <taxon>Pseudomonadati</taxon>
        <taxon>Pseudomonadota</taxon>
        <taxon>Gammaproteobacteria</taxon>
        <taxon>Chromatiales</taxon>
        <taxon>Chromatiaceae</taxon>
        <taxon>Rheinheimera</taxon>
    </lineage>
</organism>
<dbReference type="Proteomes" id="UP001231109">
    <property type="component" value="Unassembled WGS sequence"/>
</dbReference>
<comment type="caution">
    <text evidence="1">The sequence shown here is derived from an EMBL/GenBank/DDBJ whole genome shotgun (WGS) entry which is preliminary data.</text>
</comment>
<evidence type="ECO:0000313" key="2">
    <source>
        <dbReference type="Proteomes" id="UP001231109"/>
    </source>
</evidence>
<reference evidence="1 2" key="1">
    <citation type="submission" date="2022-11" db="EMBL/GenBank/DDBJ databases">
        <title>Viruses from the air-sea interface of a natural surface slick.</title>
        <authorList>
            <person name="Rahlff J."/>
            <person name="Holmfeldt K."/>
        </authorList>
    </citation>
    <scope>NUCLEOTIDE SEQUENCE [LARGE SCALE GENOMIC DNA]</scope>
    <source>
        <strain evidence="1 2">SMS4</strain>
    </source>
</reference>
<accession>A0ABT9HVL4</accession>
<protein>
    <recommendedName>
        <fullName evidence="3">Leucine rich repeat variant</fullName>
    </recommendedName>
</protein>
<evidence type="ECO:0008006" key="3">
    <source>
        <dbReference type="Google" id="ProtNLM"/>
    </source>
</evidence>